<dbReference type="PANTHER" id="PTHR13847:SF150">
    <property type="entry name" value="OXIDOREDUCTASE TDA3-RELATED"/>
    <property type="match status" value="1"/>
</dbReference>
<gene>
    <name evidence="3" type="ORF">KVT40_006470</name>
</gene>
<name>A0A8K0PHY0_9PEZI</name>
<protein>
    <recommendedName>
        <fullName evidence="2">FAD dependent oxidoreductase domain-containing protein</fullName>
    </recommendedName>
</protein>
<dbReference type="SUPFAM" id="SSF51905">
    <property type="entry name" value="FAD/NAD(P)-binding domain"/>
    <property type="match status" value="1"/>
</dbReference>
<dbReference type="Proteomes" id="UP000809789">
    <property type="component" value="Unassembled WGS sequence"/>
</dbReference>
<feature type="compositionally biased region" description="Basic and acidic residues" evidence="1">
    <location>
        <begin position="125"/>
        <end position="149"/>
    </location>
</feature>
<organism evidence="3 4">
    <name type="scientific">Elsinoe batatas</name>
    <dbReference type="NCBI Taxonomy" id="2601811"/>
    <lineage>
        <taxon>Eukaryota</taxon>
        <taxon>Fungi</taxon>
        <taxon>Dikarya</taxon>
        <taxon>Ascomycota</taxon>
        <taxon>Pezizomycotina</taxon>
        <taxon>Dothideomycetes</taxon>
        <taxon>Dothideomycetidae</taxon>
        <taxon>Myriangiales</taxon>
        <taxon>Elsinoaceae</taxon>
        <taxon>Elsinoe</taxon>
    </lineage>
</organism>
<dbReference type="GO" id="GO:0005770">
    <property type="term" value="C:late endosome"/>
    <property type="evidence" value="ECO:0007669"/>
    <property type="project" value="TreeGrafter"/>
</dbReference>
<evidence type="ECO:0000259" key="2">
    <source>
        <dbReference type="Pfam" id="PF01266"/>
    </source>
</evidence>
<feature type="region of interest" description="Disordered" evidence="1">
    <location>
        <begin position="125"/>
        <end position="157"/>
    </location>
</feature>
<dbReference type="EMBL" id="JAESVG020000007">
    <property type="protein sequence ID" value="KAG8626069.1"/>
    <property type="molecule type" value="Genomic_DNA"/>
</dbReference>
<reference evidence="3" key="1">
    <citation type="submission" date="2021-07" db="EMBL/GenBank/DDBJ databases">
        <title>Elsinoe batatas strain:CRI-CJ2 Genome sequencing and assembly.</title>
        <authorList>
            <person name="Huang L."/>
        </authorList>
    </citation>
    <scope>NUCLEOTIDE SEQUENCE</scope>
    <source>
        <strain evidence="3">CRI-CJ2</strain>
    </source>
</reference>
<sequence length="451" mass="48774">MQVLPRVLKLNRKLHNQIMAGQEKNIVIIGGGIIGCSTAYFLTRHPKYDRTRHNITVLESTKIAGGASGKAGGLLALWAYPSQIVPLSYRTHKELADEHGGAERWGYRAVHCGEIDCHGRNLKAKDSVKGKDGEMNDKHGNAMNGEKDPSSSVSLQKRSKQALGKLRAAGVPDDMDWVAAECIGGYEEMGDPTTTAQVHPYHFTTSMAELAKEAGADIKVGAQVKEIKYSDDGTTVTGIAYQDKNDNGKEITLPATDVVVSAGPWSSKVYPPAPISALRAHSVTIRPTRPVSAYALFTQIRLPAGFGQTNESQRSKNRSQETVSPEIYARQTEVYACGEGDRLVPLPASTDVVQVDERRCQDVVDYVSSISDELRDGEVTARQACYLPNVTKGSGHPLIGPTKTKGLFLCTGHTCWGIQNGPGSGKLMSEFVFDGEAKSANVKALDPRLIL</sequence>
<dbReference type="PANTHER" id="PTHR13847">
    <property type="entry name" value="SARCOSINE DEHYDROGENASE-RELATED"/>
    <property type="match status" value="1"/>
</dbReference>
<keyword evidence="4" id="KW-1185">Reference proteome</keyword>
<dbReference type="Gene3D" id="3.30.9.10">
    <property type="entry name" value="D-Amino Acid Oxidase, subunit A, domain 2"/>
    <property type="match status" value="1"/>
</dbReference>
<evidence type="ECO:0000256" key="1">
    <source>
        <dbReference type="SAM" id="MobiDB-lite"/>
    </source>
</evidence>
<feature type="domain" description="FAD dependent oxidoreductase" evidence="2">
    <location>
        <begin position="26"/>
        <end position="430"/>
    </location>
</feature>
<dbReference type="GO" id="GO:0042147">
    <property type="term" value="P:retrograde transport, endosome to Golgi"/>
    <property type="evidence" value="ECO:0007669"/>
    <property type="project" value="TreeGrafter"/>
</dbReference>
<dbReference type="GO" id="GO:0005829">
    <property type="term" value="C:cytosol"/>
    <property type="evidence" value="ECO:0007669"/>
    <property type="project" value="GOC"/>
</dbReference>
<evidence type="ECO:0000313" key="3">
    <source>
        <dbReference type="EMBL" id="KAG8626069.1"/>
    </source>
</evidence>
<accession>A0A8K0PHY0</accession>
<dbReference type="OrthoDB" id="498204at2759"/>
<evidence type="ECO:0000313" key="4">
    <source>
        <dbReference type="Proteomes" id="UP000809789"/>
    </source>
</evidence>
<dbReference type="AlphaFoldDB" id="A0A8K0PHY0"/>
<dbReference type="InterPro" id="IPR036188">
    <property type="entry name" value="FAD/NAD-bd_sf"/>
</dbReference>
<dbReference type="Gene3D" id="3.50.50.60">
    <property type="entry name" value="FAD/NAD(P)-binding domain"/>
    <property type="match status" value="2"/>
</dbReference>
<dbReference type="Pfam" id="PF01266">
    <property type="entry name" value="DAO"/>
    <property type="match status" value="1"/>
</dbReference>
<comment type="caution">
    <text evidence="3">The sequence shown here is derived from an EMBL/GenBank/DDBJ whole genome shotgun (WGS) entry which is preliminary data.</text>
</comment>
<proteinExistence type="predicted"/>
<dbReference type="InterPro" id="IPR006076">
    <property type="entry name" value="FAD-dep_OxRdtase"/>
</dbReference>